<gene>
    <name evidence="6" type="ORF">D3878_05795</name>
</gene>
<keyword evidence="6" id="KW-0966">Cell projection</keyword>
<proteinExistence type="predicted"/>
<dbReference type="EMBL" id="QYUQ01000002">
    <property type="protein sequence ID" value="RJG01155.1"/>
    <property type="molecule type" value="Genomic_DNA"/>
</dbReference>
<reference evidence="7" key="1">
    <citation type="submission" date="2018-09" db="EMBL/GenBank/DDBJ databases">
        <authorList>
            <person name="Zhu H."/>
        </authorList>
    </citation>
    <scope>NUCLEOTIDE SEQUENCE [LARGE SCALE GENOMIC DNA]</scope>
    <source>
        <strain evidence="7">K1S02-23</strain>
    </source>
</reference>
<keyword evidence="6" id="KW-0969">Cilium</keyword>
<comment type="subcellular location">
    <subcellularLocation>
        <location evidence="1">Cytoplasm</location>
        <location evidence="1">Cytosol</location>
    </subcellularLocation>
</comment>
<dbReference type="OrthoDB" id="8527993at2"/>
<keyword evidence="4" id="KW-0143">Chaperone</keyword>
<sequence length="111" mass="12415">MNSHEVISLYETVAVITEQMLTAARNGDWDQLAVLESRCASQVEILRKSEHPAPLTGVVREKKVKIIKKILADDREIRNLTEPWMAQLSQLINSTGTERKLSQAYGATHSG</sequence>
<keyword evidence="2" id="KW-0963">Cytoplasm</keyword>
<evidence type="ECO:0000256" key="3">
    <source>
        <dbReference type="ARBA" id="ARBA00022795"/>
    </source>
</evidence>
<dbReference type="Proteomes" id="UP000266327">
    <property type="component" value="Unassembled WGS sequence"/>
</dbReference>
<name>A0A3A3G0J8_9BURK</name>
<keyword evidence="3" id="KW-1005">Bacterial flagellum biogenesis</keyword>
<comment type="caution">
    <text evidence="6">The sequence shown here is derived from an EMBL/GenBank/DDBJ whole genome shotgun (WGS) entry which is preliminary data.</text>
</comment>
<evidence type="ECO:0000313" key="7">
    <source>
        <dbReference type="Proteomes" id="UP000266327"/>
    </source>
</evidence>
<dbReference type="GO" id="GO:0044781">
    <property type="term" value="P:bacterial-type flagellum organization"/>
    <property type="evidence" value="ECO:0007669"/>
    <property type="project" value="UniProtKB-KW"/>
</dbReference>
<protein>
    <recommendedName>
        <fullName evidence="5">Flagellar protein FliT</fullName>
    </recommendedName>
</protein>
<dbReference type="AlphaFoldDB" id="A0A3A3G0J8"/>
<accession>A0A3A3G0J8</accession>
<evidence type="ECO:0000256" key="4">
    <source>
        <dbReference type="ARBA" id="ARBA00023186"/>
    </source>
</evidence>
<dbReference type="Gene3D" id="1.20.58.380">
    <property type="entry name" value="Flagellar protein flit"/>
    <property type="match status" value="1"/>
</dbReference>
<evidence type="ECO:0000256" key="1">
    <source>
        <dbReference type="ARBA" id="ARBA00004514"/>
    </source>
</evidence>
<dbReference type="RefSeq" id="WP_119784605.1">
    <property type="nucleotide sequence ID" value="NZ_QYUQ01000002.1"/>
</dbReference>
<evidence type="ECO:0000313" key="6">
    <source>
        <dbReference type="EMBL" id="RJG01155.1"/>
    </source>
</evidence>
<organism evidence="6 7">
    <name type="scientific">Noviherbaspirillum sedimenti</name>
    <dbReference type="NCBI Taxonomy" id="2320865"/>
    <lineage>
        <taxon>Bacteria</taxon>
        <taxon>Pseudomonadati</taxon>
        <taxon>Pseudomonadota</taxon>
        <taxon>Betaproteobacteria</taxon>
        <taxon>Burkholderiales</taxon>
        <taxon>Oxalobacteraceae</taxon>
        <taxon>Noviherbaspirillum</taxon>
    </lineage>
</organism>
<evidence type="ECO:0000256" key="2">
    <source>
        <dbReference type="ARBA" id="ARBA00022490"/>
    </source>
</evidence>
<dbReference type="InterPro" id="IPR008622">
    <property type="entry name" value="FliT"/>
</dbReference>
<keyword evidence="7" id="KW-1185">Reference proteome</keyword>
<evidence type="ECO:0000256" key="5">
    <source>
        <dbReference type="ARBA" id="ARBA00093797"/>
    </source>
</evidence>
<dbReference type="Pfam" id="PF05400">
    <property type="entry name" value="FliT"/>
    <property type="match status" value="1"/>
</dbReference>
<keyword evidence="6" id="KW-0282">Flagellum</keyword>